<dbReference type="RefSeq" id="WP_130329448.1">
    <property type="nucleotide sequence ID" value="NZ_SHLD01000001.1"/>
</dbReference>
<proteinExistence type="predicted"/>
<name>A0A4Q8B3B8_9ACTN</name>
<dbReference type="Proteomes" id="UP000294114">
    <property type="component" value="Unassembled WGS sequence"/>
</dbReference>
<dbReference type="EMBL" id="SHLD01000001">
    <property type="protein sequence ID" value="RZU72000.1"/>
    <property type="molecule type" value="Genomic_DNA"/>
</dbReference>
<protein>
    <submittedName>
        <fullName evidence="1">Uncharacterized protein</fullName>
    </submittedName>
</protein>
<evidence type="ECO:0000313" key="1">
    <source>
        <dbReference type="EMBL" id="RZU72000.1"/>
    </source>
</evidence>
<sequence length="127" mass="14283">MIEIVARDGQPQALLCPALVCDVCRLQVAGPGNIVWYARTEPERQSSPMFVAHKPCNRRLEAMLEPVYPRDKGWMGLWEEADRFIAQLAHNSRHPFAEDPDGTYLDQVVVQPGGLILPNIHRNAQAL</sequence>
<accession>A0A4Q8B3B8</accession>
<keyword evidence="2" id="KW-1185">Reference proteome</keyword>
<comment type="caution">
    <text evidence="1">The sequence shown here is derived from an EMBL/GenBank/DDBJ whole genome shotgun (WGS) entry which is preliminary data.</text>
</comment>
<dbReference type="OrthoDB" id="4319341at2"/>
<evidence type="ECO:0000313" key="2">
    <source>
        <dbReference type="Proteomes" id="UP000294114"/>
    </source>
</evidence>
<organism evidence="1 2">
    <name type="scientific">Micromonospora kangleipakensis</name>
    <dbReference type="NCBI Taxonomy" id="1077942"/>
    <lineage>
        <taxon>Bacteria</taxon>
        <taxon>Bacillati</taxon>
        <taxon>Actinomycetota</taxon>
        <taxon>Actinomycetes</taxon>
        <taxon>Micromonosporales</taxon>
        <taxon>Micromonosporaceae</taxon>
        <taxon>Micromonospora</taxon>
    </lineage>
</organism>
<reference evidence="1 2" key="1">
    <citation type="submission" date="2019-02" db="EMBL/GenBank/DDBJ databases">
        <title>Sequencing the genomes of 1000 actinobacteria strains.</title>
        <authorList>
            <person name="Klenk H.-P."/>
        </authorList>
    </citation>
    <scope>NUCLEOTIDE SEQUENCE [LARGE SCALE GENOMIC DNA]</scope>
    <source>
        <strain evidence="1 2">DSM 45612</strain>
    </source>
</reference>
<gene>
    <name evidence="1" type="ORF">EV384_0339</name>
</gene>
<dbReference type="AlphaFoldDB" id="A0A4Q8B3B8"/>